<proteinExistence type="predicted"/>
<evidence type="ECO:0000259" key="3">
    <source>
        <dbReference type="Pfam" id="PF22494"/>
    </source>
</evidence>
<protein>
    <submittedName>
        <fullName evidence="4">Choice-of-anchor I family protein</fullName>
    </submittedName>
</protein>
<organism evidence="4 5">
    <name type="scientific">Neptunicella marina</name>
    <dbReference type="NCBI Taxonomy" id="2125989"/>
    <lineage>
        <taxon>Bacteria</taxon>
        <taxon>Pseudomonadati</taxon>
        <taxon>Pseudomonadota</taxon>
        <taxon>Gammaproteobacteria</taxon>
        <taxon>Alteromonadales</taxon>
        <taxon>Alteromonadaceae</taxon>
        <taxon>Neptunicella</taxon>
    </lineage>
</organism>
<dbReference type="RefSeq" id="WP_186506544.1">
    <property type="nucleotide sequence ID" value="NZ_JACNEP010000006.1"/>
</dbReference>
<evidence type="ECO:0000256" key="1">
    <source>
        <dbReference type="SAM" id="MobiDB-lite"/>
    </source>
</evidence>
<evidence type="ECO:0000313" key="4">
    <source>
        <dbReference type="EMBL" id="MBC3766070.1"/>
    </source>
</evidence>
<evidence type="ECO:0000313" key="5">
    <source>
        <dbReference type="Proteomes" id="UP000601768"/>
    </source>
</evidence>
<keyword evidence="5" id="KW-1185">Reference proteome</keyword>
<keyword evidence="2" id="KW-0732">Signal</keyword>
<feature type="chain" id="PRO_5035284923" evidence="2">
    <location>
        <begin position="28"/>
        <end position="628"/>
    </location>
</feature>
<dbReference type="PROSITE" id="PS51257">
    <property type="entry name" value="PROKAR_LIPOPROTEIN"/>
    <property type="match status" value="1"/>
</dbReference>
<sequence length="628" mass="66575">MQSFKLAMRASLLSLAIIAGLSGCALEGDDGKAGSAGQQGPQGEQGQPGTPGADGKDLPRNMALEVVGRFAAGGIEIYGKSAAEIVQFHKTSASAFAINSASNHIEVISLVNLPTTEVGSPVSDQSLSSTAFTYPTSVTVNNSDSSQTEMALGGANSIAIHGDMLAIAVEGTTKTDTGAILFYTLDALGQGTFVKAVAAGALPDMVTFTPDGSKVLVANEGEPASDYSIDPEGSISVIRIADGMPADVAEEINFTSDMTFSSDLLGAEDYDTDEERKELLTKMGVKFAGPAGMTVAEELEPEYIAVSKDSKKAYVSLQESNAIGIVDLEDMTVEVKALGFKDWSKFELDFTNKDEVPAFSSIQGLYGMYQPDTIATYEWNGATFIVSANEGDSRDYDAYSEEVRVADIIDPDELNMLLSDELMAQYDASGGKGGLGRLKVTTALGDADNDGIYEALYAYGARSFSIWDQNVNQVFDSGDDFGKISAAILGNDFNSAHTENKGDNRSDDKGGEPEAIAVGEIDGRNYAFIGLERSGDLFMYDVTNPFQAAFVNHYNNRDFSTDFELDDDLDNPCSVEEGMDCSEVAESGDLGPESIKFIPAADSPTSTPLIIVGNEVSGTVTVYQVVEH</sequence>
<dbReference type="NCBIfam" id="NF038117">
    <property type="entry name" value="choice_anch_I"/>
    <property type="match status" value="1"/>
</dbReference>
<dbReference type="SUPFAM" id="SSF50969">
    <property type="entry name" value="YVTN repeat-like/Quinoprotein amine dehydrogenase"/>
    <property type="match status" value="1"/>
</dbReference>
<feature type="compositionally biased region" description="Low complexity" evidence="1">
    <location>
        <begin position="33"/>
        <end position="53"/>
    </location>
</feature>
<evidence type="ECO:0000256" key="2">
    <source>
        <dbReference type="SAM" id="SignalP"/>
    </source>
</evidence>
<dbReference type="Gene3D" id="2.130.10.10">
    <property type="entry name" value="YVTN repeat-like/Quinoprotein amine dehydrogenase"/>
    <property type="match status" value="1"/>
</dbReference>
<dbReference type="Gene3D" id="1.20.5.320">
    <property type="entry name" value="6-Phosphogluconate Dehydrogenase, domain 3"/>
    <property type="match status" value="1"/>
</dbReference>
<dbReference type="PANTHER" id="PTHR46928">
    <property type="entry name" value="MESENCHYME-SPECIFIC CELL SURFACE GLYCOPROTEIN"/>
    <property type="match status" value="1"/>
</dbReference>
<dbReference type="AlphaFoldDB" id="A0A8J6LZE9"/>
<dbReference type="PANTHER" id="PTHR46928:SF1">
    <property type="entry name" value="MESENCHYME-SPECIFIC CELL SURFACE GLYCOPROTEIN"/>
    <property type="match status" value="1"/>
</dbReference>
<dbReference type="InterPro" id="IPR011044">
    <property type="entry name" value="Quino_amine_DH_bsu"/>
</dbReference>
<dbReference type="Pfam" id="PF22494">
    <property type="entry name" value="choice_anch_I"/>
    <property type="match status" value="1"/>
</dbReference>
<dbReference type="InterPro" id="IPR015943">
    <property type="entry name" value="WD40/YVTN_repeat-like_dom_sf"/>
</dbReference>
<reference evidence="4" key="1">
    <citation type="journal article" date="2018" name="Int. J. Syst. Evol. Microbiol.">
        <title>Neptunicella marina gen. nov., sp. nov., isolated from surface seawater.</title>
        <authorList>
            <person name="Liu X."/>
            <person name="Lai Q."/>
            <person name="Du Y."/>
            <person name="Zhang X."/>
            <person name="Liu Z."/>
            <person name="Sun F."/>
            <person name="Shao Z."/>
        </authorList>
    </citation>
    <scope>NUCLEOTIDE SEQUENCE</scope>
    <source>
        <strain evidence="4">S27-2</strain>
    </source>
</reference>
<comment type="caution">
    <text evidence="4">The sequence shown here is derived from an EMBL/GenBank/DDBJ whole genome shotgun (WGS) entry which is preliminary data.</text>
</comment>
<dbReference type="InterPro" id="IPR055188">
    <property type="entry name" value="Choice_anch_I"/>
</dbReference>
<feature type="domain" description="Choice-of-anchor I" evidence="3">
    <location>
        <begin position="132"/>
        <end position="558"/>
    </location>
</feature>
<dbReference type="EMBL" id="JACNEP010000006">
    <property type="protein sequence ID" value="MBC3766070.1"/>
    <property type="molecule type" value="Genomic_DNA"/>
</dbReference>
<dbReference type="Proteomes" id="UP000601768">
    <property type="component" value="Unassembled WGS sequence"/>
</dbReference>
<name>A0A8J6LZE9_9ALTE</name>
<reference evidence="4" key="2">
    <citation type="submission" date="2020-08" db="EMBL/GenBank/DDBJ databases">
        <authorList>
            <person name="Lai Q."/>
        </authorList>
    </citation>
    <scope>NUCLEOTIDE SEQUENCE</scope>
    <source>
        <strain evidence="4">S27-2</strain>
    </source>
</reference>
<accession>A0A8J6LZE9</accession>
<dbReference type="InterPro" id="IPR052956">
    <property type="entry name" value="Mesenchyme-surface_protein"/>
</dbReference>
<gene>
    <name evidence="4" type="ORF">H8B19_09275</name>
</gene>
<feature type="signal peptide" evidence="2">
    <location>
        <begin position="1"/>
        <end position="27"/>
    </location>
</feature>
<feature type="region of interest" description="Disordered" evidence="1">
    <location>
        <begin position="29"/>
        <end position="58"/>
    </location>
</feature>